<evidence type="ECO:0000313" key="2">
    <source>
        <dbReference type="EMBL" id="AXH66981.1"/>
    </source>
</evidence>
<keyword evidence="3" id="KW-1185">Reference proteome</keyword>
<dbReference type="RefSeq" id="YP_009839446.1">
    <property type="nucleotide sequence ID" value="NC_048721.1"/>
</dbReference>
<name>A0A345M8D6_9CAUD</name>
<dbReference type="Proteomes" id="UP000259988">
    <property type="component" value="Segment"/>
</dbReference>
<proteinExistence type="predicted"/>
<evidence type="ECO:0000313" key="3">
    <source>
        <dbReference type="Proteomes" id="UP000259988"/>
    </source>
</evidence>
<protein>
    <submittedName>
        <fullName evidence="1">Uncharacterized protein</fullName>
    </submittedName>
</protein>
<dbReference type="EMBL" id="MH576965">
    <property type="protein sequence ID" value="AXH66981.1"/>
    <property type="molecule type" value="Genomic_DNA"/>
</dbReference>
<dbReference type="EMBL" id="MH576965">
    <property type="protein sequence ID" value="AXH66757.1"/>
    <property type="molecule type" value="Genomic_DNA"/>
</dbReference>
<evidence type="ECO:0000313" key="1">
    <source>
        <dbReference type="EMBL" id="AXH66757.1"/>
    </source>
</evidence>
<gene>
    <name evidence="1" type="primary">8</name>
    <name evidence="2" type="synonym">278</name>
    <name evidence="2" type="ORF">SEA_STARPLATINUM_278</name>
    <name evidence="1" type="ORF">SEA_STARPLATINUM_8</name>
</gene>
<dbReference type="KEGG" id="vg:55609699"/>
<dbReference type="GeneID" id="55609699"/>
<reference evidence="1 3" key="1">
    <citation type="submission" date="2018-07" db="EMBL/GenBank/DDBJ databases">
        <authorList>
            <person name="Cook J.L."/>
            <person name="Tucker S.D."/>
            <person name="Kassa A.K."/>
            <person name="Jones J.A."/>
            <person name="Khadka D."/>
            <person name="Klug H.M."/>
            <person name="Layton S.R."/>
            <person name="Nayek S."/>
            <person name="Bhuiyan S."/>
            <person name="Kim T."/>
            <person name="Hughes L.E."/>
            <person name="Garlena R.A."/>
            <person name="Russell D.A."/>
            <person name="Pope W.H."/>
            <person name="Jacobs-Sera D."/>
            <person name="Hatfull G.F."/>
        </authorList>
    </citation>
    <scope>NUCLEOTIDE SEQUENCE [LARGE SCALE GENOMIC DNA]</scope>
</reference>
<sequence>MKALAIAKVIAETPMTATVRVALVRNITAEMTDNMASEFETIALGLDDFEVAPK</sequence>
<organism evidence="1 3">
    <name type="scientific">Streptomyces phage StarPlatinum</name>
    <dbReference type="NCBI Taxonomy" id="2283265"/>
    <lineage>
        <taxon>Viruses</taxon>
        <taxon>Duplodnaviria</taxon>
        <taxon>Heunggongvirae</taxon>
        <taxon>Uroviricota</taxon>
        <taxon>Caudoviricetes</taxon>
        <taxon>Stanwilliamsviridae</taxon>
        <taxon>Boydwoodruffvirinae</taxon>
        <taxon>Karimacvirus</taxon>
        <taxon>Karimacvirus starplatinum</taxon>
        <taxon>Streptomyces virus StarPlatinum</taxon>
    </lineage>
</organism>
<accession>A0A345M8D6</accession>